<sequence>MQPVPDPARAGDTRASADLLRVIGDPGTAVFLTVRPDGRRRYCYWQPPEPGTGRTGCYVALPTAACDALHSAGRITLGEPLVDPARTTYRVRAVRKAPRTLAAPRRLAPVVRAA</sequence>
<evidence type="ECO:0000313" key="2">
    <source>
        <dbReference type="Proteomes" id="UP000608955"/>
    </source>
</evidence>
<organism evidence="1 2">
    <name type="scientific">Streptomyces naganishii JCM 4654</name>
    <dbReference type="NCBI Taxonomy" id="1306179"/>
    <lineage>
        <taxon>Bacteria</taxon>
        <taxon>Bacillati</taxon>
        <taxon>Actinomycetota</taxon>
        <taxon>Actinomycetes</taxon>
        <taxon>Kitasatosporales</taxon>
        <taxon>Streptomycetaceae</taxon>
        <taxon>Streptomyces</taxon>
    </lineage>
</organism>
<reference evidence="1" key="1">
    <citation type="journal article" date="2014" name="Int. J. Syst. Evol. Microbiol.">
        <title>Complete genome sequence of Corynebacterium casei LMG S-19264T (=DSM 44701T), isolated from a smear-ripened cheese.</title>
        <authorList>
            <consortium name="US DOE Joint Genome Institute (JGI-PGF)"/>
            <person name="Walter F."/>
            <person name="Albersmeier A."/>
            <person name="Kalinowski J."/>
            <person name="Ruckert C."/>
        </authorList>
    </citation>
    <scope>NUCLEOTIDE SEQUENCE</scope>
    <source>
        <strain evidence="1">JCM 4654</strain>
    </source>
</reference>
<proteinExistence type="predicted"/>
<dbReference type="EMBL" id="BMVF01000014">
    <property type="protein sequence ID" value="GHD93273.1"/>
    <property type="molecule type" value="Genomic_DNA"/>
</dbReference>
<accession>A0A918Y7V0</accession>
<dbReference type="Proteomes" id="UP000608955">
    <property type="component" value="Unassembled WGS sequence"/>
</dbReference>
<keyword evidence="2" id="KW-1185">Reference proteome</keyword>
<evidence type="ECO:0000313" key="1">
    <source>
        <dbReference type="EMBL" id="GHD93273.1"/>
    </source>
</evidence>
<dbReference type="AlphaFoldDB" id="A0A918Y7V0"/>
<gene>
    <name evidence="1" type="ORF">GCM10010508_49300</name>
</gene>
<name>A0A918Y7V0_9ACTN</name>
<comment type="caution">
    <text evidence="1">The sequence shown here is derived from an EMBL/GenBank/DDBJ whole genome shotgun (WGS) entry which is preliminary data.</text>
</comment>
<dbReference type="RefSeq" id="WP_190180023.1">
    <property type="nucleotide sequence ID" value="NZ_BMVF01000014.1"/>
</dbReference>
<protein>
    <submittedName>
        <fullName evidence="1">Uncharacterized protein</fullName>
    </submittedName>
</protein>
<reference evidence="1" key="2">
    <citation type="submission" date="2020-09" db="EMBL/GenBank/DDBJ databases">
        <authorList>
            <person name="Sun Q."/>
            <person name="Ohkuma M."/>
        </authorList>
    </citation>
    <scope>NUCLEOTIDE SEQUENCE</scope>
    <source>
        <strain evidence="1">JCM 4654</strain>
    </source>
</reference>